<dbReference type="SMART" id="SM00645">
    <property type="entry name" value="Pept_C1"/>
    <property type="match status" value="1"/>
</dbReference>
<evidence type="ECO:0000259" key="12">
    <source>
        <dbReference type="PROSITE" id="PS50025"/>
    </source>
</evidence>
<dbReference type="Pfam" id="PF06008">
    <property type="entry name" value="Laminin_I"/>
    <property type="match status" value="1"/>
</dbReference>
<dbReference type="SMART" id="SM00282">
    <property type="entry name" value="LamG"/>
    <property type="match status" value="4"/>
</dbReference>
<dbReference type="PROSITE" id="PS01248">
    <property type="entry name" value="EGF_LAM_1"/>
    <property type="match status" value="1"/>
</dbReference>
<keyword evidence="5" id="KW-0130">Cell adhesion</keyword>
<keyword evidence="3" id="KW-0378">Hydrolase</keyword>
<dbReference type="InterPro" id="IPR001791">
    <property type="entry name" value="Laminin_G"/>
</dbReference>
<keyword evidence="2" id="KW-0645">Protease</keyword>
<dbReference type="FunFam" id="3.90.70.10:FF:000006">
    <property type="entry name" value="Cathepsin S"/>
    <property type="match status" value="1"/>
</dbReference>
<dbReference type="InterPro" id="IPR013320">
    <property type="entry name" value="ConA-like_dom_sf"/>
</dbReference>
<dbReference type="InterPro" id="IPR038765">
    <property type="entry name" value="Papain-like_cys_pep_sf"/>
</dbReference>
<dbReference type="PRINTS" id="PR00705">
    <property type="entry name" value="PAPAIN"/>
</dbReference>
<accession>A0A4U5UKX1</accession>
<dbReference type="SUPFAM" id="SSF57196">
    <property type="entry name" value="EGF/Laminin"/>
    <property type="match status" value="2"/>
</dbReference>
<dbReference type="SMART" id="SM00180">
    <property type="entry name" value="EGF_Lam"/>
    <property type="match status" value="2"/>
</dbReference>
<feature type="region of interest" description="Disordered" evidence="10">
    <location>
        <begin position="1631"/>
        <end position="1661"/>
    </location>
</feature>
<keyword evidence="11" id="KW-0812">Transmembrane</keyword>
<feature type="disulfide bond" evidence="8">
    <location>
        <begin position="510"/>
        <end position="519"/>
    </location>
</feature>
<dbReference type="Pfam" id="PF02210">
    <property type="entry name" value="Laminin_G_2"/>
    <property type="match status" value="3"/>
</dbReference>
<dbReference type="SMART" id="SM00848">
    <property type="entry name" value="Inhibitor_I29"/>
    <property type="match status" value="1"/>
</dbReference>
<feature type="domain" description="Laminin EGF-like" evidence="13">
    <location>
        <begin position="486"/>
        <end position="539"/>
    </location>
</feature>
<dbReference type="Gene3D" id="2.60.120.200">
    <property type="match status" value="4"/>
</dbReference>
<proteinExistence type="inferred from homology"/>
<dbReference type="CDD" id="cd02248">
    <property type="entry name" value="Peptidase_C1A"/>
    <property type="match status" value="1"/>
</dbReference>
<dbReference type="GO" id="GO:0007155">
    <property type="term" value="P:cell adhesion"/>
    <property type="evidence" value="ECO:0007669"/>
    <property type="project" value="UniProtKB-KW"/>
</dbReference>
<dbReference type="GO" id="GO:0008234">
    <property type="term" value="F:cysteine-type peptidase activity"/>
    <property type="evidence" value="ECO:0007669"/>
    <property type="project" value="UniProtKB-KW"/>
</dbReference>
<dbReference type="PROSITE" id="PS00139">
    <property type="entry name" value="THIOL_PROTEASE_CYS"/>
    <property type="match status" value="1"/>
</dbReference>
<feature type="coiled-coil region" evidence="9">
    <location>
        <begin position="638"/>
        <end position="687"/>
    </location>
</feature>
<dbReference type="PROSITE" id="PS50027">
    <property type="entry name" value="EGF_LAM_2"/>
    <property type="match status" value="1"/>
</dbReference>
<dbReference type="GO" id="GO:0030155">
    <property type="term" value="P:regulation of cell adhesion"/>
    <property type="evidence" value="ECO:0007669"/>
    <property type="project" value="InterPro"/>
</dbReference>
<dbReference type="PROSITE" id="PS00639">
    <property type="entry name" value="THIOL_PROTEASE_HIS"/>
    <property type="match status" value="1"/>
</dbReference>
<dbReference type="Pfam" id="PF06009">
    <property type="entry name" value="Laminin_II"/>
    <property type="match status" value="1"/>
</dbReference>
<dbReference type="InterPro" id="IPR000169">
    <property type="entry name" value="Pept_cys_AS"/>
</dbReference>
<evidence type="ECO:0000256" key="1">
    <source>
        <dbReference type="ARBA" id="ARBA00008455"/>
    </source>
</evidence>
<dbReference type="Gene3D" id="2.10.25.10">
    <property type="entry name" value="Laminin"/>
    <property type="match status" value="2"/>
</dbReference>
<gene>
    <name evidence="14" type="ORF">D9C73_008973</name>
</gene>
<dbReference type="Pfam" id="PF08246">
    <property type="entry name" value="Inhibitor_I29"/>
    <property type="match status" value="1"/>
</dbReference>
<dbReference type="PROSITE" id="PS50025">
    <property type="entry name" value="LAM_G_DOMAIN"/>
    <property type="match status" value="3"/>
</dbReference>
<dbReference type="InterPro" id="IPR000668">
    <property type="entry name" value="Peptidase_C1A_C"/>
</dbReference>
<evidence type="ECO:0000313" key="15">
    <source>
        <dbReference type="Proteomes" id="UP000298787"/>
    </source>
</evidence>
<evidence type="ECO:0000256" key="7">
    <source>
        <dbReference type="ARBA" id="ARBA00023157"/>
    </source>
</evidence>
<keyword evidence="9" id="KW-0175">Coiled coil</keyword>
<keyword evidence="7 8" id="KW-1015">Disulfide bond</keyword>
<evidence type="ECO:0000256" key="2">
    <source>
        <dbReference type="ARBA" id="ARBA00022670"/>
    </source>
</evidence>
<dbReference type="InterPro" id="IPR025661">
    <property type="entry name" value="Pept_asp_AS"/>
</dbReference>
<evidence type="ECO:0000256" key="10">
    <source>
        <dbReference type="SAM" id="MobiDB-lite"/>
    </source>
</evidence>
<feature type="domain" description="Laminin G" evidence="12">
    <location>
        <begin position="1835"/>
        <end position="2004"/>
    </location>
</feature>
<comment type="caution">
    <text evidence="8">Lacks conserved residue(s) required for the propagation of feature annotation.</text>
</comment>
<dbReference type="CDD" id="cd00110">
    <property type="entry name" value="LamG"/>
    <property type="match status" value="3"/>
</dbReference>
<sequence>MLCRTVFWVLAAPDRGHNNKKHSQTDSQSAELTPQLCSHGEKSKRRRRPLEGAAERTRSPDTVKSVQQAGFLLRAALLFFVLLLLSGPQLVVSDSDEAILTEWEIWKTNNGIAYDEIDDMQRRVIWEENKRMIDDNNHGYFMGMRPFTMVMNKYGDLTRQEYQLLQGASIDARFATRGRTTSARKLRNNARKLDAYVVDYRNMGYVTPVKDQGYCGSCWAFSTTGAIEGQMYKRTGQLTSLSEQNLVDCSKPYGTYGCSGAWMANAYDYVVSNGLQATNTYPYTSVDTQPCYYDNRLAVAHIKDYRFIPKGDEQALADAVATIGPITVAIDADHASFLFYSSGIYNEPSCNPNNLSHAVLLVGYGTEEGQDYWIIKNSWGTSWGEGGFMRIVRDGRNACGIASYAFVVCLSSLCFAPVCPSEHSKCRHAQTHAKTHGTKKYCDPAFSNQTAGAVTQNCQSNTVGDRCERCKESHYGDAANRTCRACPCPLTGNNFALACLDVGSSVGCLCKRGYIGARCERCAFGYYGDPVMDGGSCKPCKCKEGALNICNSLTGECITSGNSSSGDRWHGCDSCVVTLLFDLENMDDVLARMKRQLQNFTHEPASVSELNRLQTTISETKITVGGYSSAVKHLDPEVEQLEADMDAVGDDVSRLIDEDADGTKLKAEDLLSAAEALLREIHDLIKRRAEVKPSESVTLPNDTRARMMEEAQRIVQEMRARGCSAQRGDAGREQEEANTLLDVIRNLTAPVQTHQTVLNETADSLMDSSLRDMAELLSDAEDRVDRTRGLNLLSRAVLQQLEHLHARLDREQSALPPATETTKDVLKNITEMISTLEEIKKESENHAAQLNGAKSALMKLNIFQIMEKMDIVMKAEEHAEELNRTAAEFQQLLHDAINSTQLHRGTHNNILSAIEKADMAANESREAADRALKDVKDGDLEHRAEGLKHNSTQLKANETQSDLKKLSRTVNVQKHGVGKQKEKRDSLRMEISAFSRDIERIRRDDTRVLIESAKSAASASNSTVSNITERLSSISREVDRITLTNVSVDTLIDANRAVENLTAALPALKDKITRVEALSGTKPGGDLTDVIWMIQDVIEEARTYVNRVPVAAIFNGKGHVELRPPRNLEDMKAFSVIELFLNRHRNNRPKADDRRKRSQDKRRDANFFVFYLGNRNASGDFIGMAIRNNVLFCVYKLGGVVHEVKTSPITTTTNVNSTNIDTVHFSRVYHDARVDIIGSDAPFVKQLLSNSSFNVLDLDPGSVVFYVGGYPKNFTPPVELRYNKYRGAMQMTSVNGEPVCLFNFKRAENMNPKQPSVMVPRGLEASDYYDGTGYRMAFTKEPHEIRRRLYKFDVKSREPNALLFYTGTEETFFCVSVERGFLVLQGEQAGRKIRLQSPDKVSLYDKRVAIAVADTFIVLCGQTKLSTGHVPTNYTSYYIGGLPALLRQRHNITAPPLRGCVSHLTEDAEFVISYNKTIGITRGCPNLALSIRSATLYSPLPVDSLFDRGEQSLRVSVGFRSTDTHGVFLRSSSQASSVHDLQLSLVDGYAVFNSDDYVVRSDKRLELSIDNVKVTQGQSSDKRSLDGDMQGGNFTGCITNLYTRRPHEQLLPADLSVLSLTEDVVLGRCSLHPPSQTENPPKHEPLQAPAGSRCKRRHAQHGEYQLSGEHSWLSYNLPQQDLNYRPHFALDIKTNSSKGLILHAAGRGVVPLLALYLVNGKLRMTLGKNRIIQHKQKSNDGNWHRVQLSVEKSSFHLLVDGVRVTDGYLPDDAGSSLNFHNPVYLGGDPMSETTKGHNVPMNSAVGCIRDFKLNEEDVGEPEASHVTLPCFDRFTEMGTFFGGGHIILDDYFFTTGSQFELAFELRPRYLTGLLFHVQNHKISFDVFLNETEVGVEVNDGTGPVRLSVTPRESLCDGKFHMITVSKRSELITLAVDSTFVQRTLPSASYTTALDSLYIGGTTNQNRASVSSPFIGCLRNVNLNGRPVAFETGYRLFGSVRINRCPAD</sequence>
<feature type="compositionally biased region" description="Polar residues" evidence="10">
    <location>
        <begin position="25"/>
        <end position="36"/>
    </location>
</feature>
<dbReference type="SUPFAM" id="SSF54001">
    <property type="entry name" value="Cysteine proteinases"/>
    <property type="match status" value="1"/>
</dbReference>
<feature type="region of interest" description="Disordered" evidence="10">
    <location>
        <begin position="17"/>
        <end position="61"/>
    </location>
</feature>
<evidence type="ECO:0000313" key="14">
    <source>
        <dbReference type="EMBL" id="TKS74890.1"/>
    </source>
</evidence>
<evidence type="ECO:0000256" key="6">
    <source>
        <dbReference type="ARBA" id="ARBA00023145"/>
    </source>
</evidence>
<keyword evidence="4" id="KW-0788">Thiol protease</keyword>
<feature type="compositionally biased region" description="Basic and acidic residues" evidence="10">
    <location>
        <begin position="49"/>
        <end position="61"/>
    </location>
</feature>
<dbReference type="InterPro" id="IPR009254">
    <property type="entry name" value="Laminin_aI"/>
</dbReference>
<name>A0A4U5UKX1_COLLU</name>
<keyword evidence="6" id="KW-0865">Zymogen</keyword>
<dbReference type="Pfam" id="PF00112">
    <property type="entry name" value="Peptidase_C1"/>
    <property type="match status" value="1"/>
</dbReference>
<feature type="domain" description="Laminin G" evidence="12">
    <location>
        <begin position="1662"/>
        <end position="1830"/>
    </location>
</feature>
<evidence type="ECO:0000256" key="9">
    <source>
        <dbReference type="SAM" id="Coils"/>
    </source>
</evidence>
<comment type="similarity">
    <text evidence="1">Belongs to the peptidase C1 family.</text>
</comment>
<evidence type="ECO:0000256" key="5">
    <source>
        <dbReference type="ARBA" id="ARBA00022889"/>
    </source>
</evidence>
<organism evidence="14 15">
    <name type="scientific">Collichthys lucidus</name>
    <name type="common">Big head croaker</name>
    <name type="synonym">Sciaena lucida</name>
    <dbReference type="NCBI Taxonomy" id="240159"/>
    <lineage>
        <taxon>Eukaryota</taxon>
        <taxon>Metazoa</taxon>
        <taxon>Chordata</taxon>
        <taxon>Craniata</taxon>
        <taxon>Vertebrata</taxon>
        <taxon>Euteleostomi</taxon>
        <taxon>Actinopterygii</taxon>
        <taxon>Neopterygii</taxon>
        <taxon>Teleostei</taxon>
        <taxon>Neoteleostei</taxon>
        <taxon>Acanthomorphata</taxon>
        <taxon>Eupercaria</taxon>
        <taxon>Sciaenidae</taxon>
        <taxon>Collichthys</taxon>
    </lineage>
</organism>
<protein>
    <submittedName>
        <fullName evidence="14">Laminin subunit alpha-3</fullName>
    </submittedName>
</protein>
<evidence type="ECO:0000256" key="8">
    <source>
        <dbReference type="PROSITE-ProRule" id="PRU00460"/>
    </source>
</evidence>
<dbReference type="Pfam" id="PF00053">
    <property type="entry name" value="EGF_laminin"/>
    <property type="match status" value="2"/>
</dbReference>
<reference evidence="14 15" key="1">
    <citation type="submission" date="2019-01" db="EMBL/GenBank/DDBJ databases">
        <title>Genome Assembly of Collichthys lucidus.</title>
        <authorList>
            <person name="Cai M."/>
            <person name="Xiao S."/>
        </authorList>
    </citation>
    <scope>NUCLEOTIDE SEQUENCE [LARGE SCALE GENOMIC DNA]</scope>
    <source>
        <strain evidence="14">JT15FE1705JMU</strain>
        <tissue evidence="14">Muscle</tissue>
    </source>
</reference>
<dbReference type="InterPro" id="IPR025660">
    <property type="entry name" value="Pept_his_AS"/>
</dbReference>
<dbReference type="EMBL" id="CM014085">
    <property type="protein sequence ID" value="TKS74890.1"/>
    <property type="molecule type" value="Genomic_DNA"/>
</dbReference>
<dbReference type="GO" id="GO:0030334">
    <property type="term" value="P:regulation of cell migration"/>
    <property type="evidence" value="ECO:0007669"/>
    <property type="project" value="InterPro"/>
</dbReference>
<dbReference type="GO" id="GO:0005102">
    <property type="term" value="F:signaling receptor binding"/>
    <property type="evidence" value="ECO:0007669"/>
    <property type="project" value="InterPro"/>
</dbReference>
<keyword evidence="11" id="KW-1133">Transmembrane helix</keyword>
<feature type="transmembrane region" description="Helical" evidence="11">
    <location>
        <begin position="66"/>
        <end position="85"/>
    </location>
</feature>
<dbReference type="InterPro" id="IPR013128">
    <property type="entry name" value="Peptidase_C1A"/>
</dbReference>
<feature type="coiled-coil region" evidence="9">
    <location>
        <begin position="826"/>
        <end position="899"/>
    </location>
</feature>
<keyword evidence="15" id="KW-1185">Reference proteome</keyword>
<evidence type="ECO:0000256" key="11">
    <source>
        <dbReference type="SAM" id="Phobius"/>
    </source>
</evidence>
<dbReference type="Gene3D" id="3.90.70.10">
    <property type="entry name" value="Cysteine proteinases"/>
    <property type="match status" value="1"/>
</dbReference>
<dbReference type="GO" id="GO:0006508">
    <property type="term" value="P:proteolysis"/>
    <property type="evidence" value="ECO:0007669"/>
    <property type="project" value="UniProtKB-KW"/>
</dbReference>
<dbReference type="PROSITE" id="PS00640">
    <property type="entry name" value="THIOL_PROTEASE_ASN"/>
    <property type="match status" value="1"/>
</dbReference>
<dbReference type="PANTHER" id="PTHR12411">
    <property type="entry name" value="CYSTEINE PROTEASE FAMILY C1-RELATED"/>
    <property type="match status" value="1"/>
</dbReference>
<feature type="coiled-coil region" evidence="9">
    <location>
        <begin position="1051"/>
        <end position="1078"/>
    </location>
</feature>
<keyword evidence="8" id="KW-0424">Laminin EGF-like domain</keyword>
<dbReference type="CDD" id="cd00055">
    <property type="entry name" value="EGF_Lam"/>
    <property type="match status" value="2"/>
</dbReference>
<dbReference type="InterPro" id="IPR039417">
    <property type="entry name" value="Peptidase_C1A_papain-like"/>
</dbReference>
<keyword evidence="11" id="KW-0472">Membrane</keyword>
<dbReference type="InterPro" id="IPR002049">
    <property type="entry name" value="LE_dom"/>
</dbReference>
<dbReference type="InterPro" id="IPR010307">
    <property type="entry name" value="Laminin_dom_II"/>
</dbReference>
<evidence type="ECO:0000256" key="4">
    <source>
        <dbReference type="ARBA" id="ARBA00022807"/>
    </source>
</evidence>
<dbReference type="Proteomes" id="UP000298787">
    <property type="component" value="Chromosome 8"/>
</dbReference>
<dbReference type="STRING" id="240159.A0A4U5UKX1"/>
<dbReference type="GO" id="GO:0045995">
    <property type="term" value="P:regulation of embryonic development"/>
    <property type="evidence" value="ECO:0007669"/>
    <property type="project" value="InterPro"/>
</dbReference>
<evidence type="ECO:0000256" key="3">
    <source>
        <dbReference type="ARBA" id="ARBA00022801"/>
    </source>
</evidence>
<feature type="domain" description="Laminin G" evidence="12">
    <location>
        <begin position="1325"/>
        <end position="1484"/>
    </location>
</feature>
<evidence type="ECO:0000259" key="13">
    <source>
        <dbReference type="PROSITE" id="PS50027"/>
    </source>
</evidence>
<dbReference type="InterPro" id="IPR013201">
    <property type="entry name" value="Prot_inhib_I29"/>
</dbReference>
<dbReference type="SUPFAM" id="SSF49899">
    <property type="entry name" value="Concanavalin A-like lectins/glucanases"/>
    <property type="match status" value="5"/>
</dbReference>